<evidence type="ECO:0000313" key="5">
    <source>
        <dbReference type="EMBL" id="MED5018336.1"/>
    </source>
</evidence>
<dbReference type="EMBL" id="JARTLD010000033">
    <property type="protein sequence ID" value="MED5018336.1"/>
    <property type="molecule type" value="Genomic_DNA"/>
</dbReference>
<dbReference type="InterPro" id="IPR036962">
    <property type="entry name" value="Glyco_hydro_3_N_sf"/>
</dbReference>
<dbReference type="PANTHER" id="PTHR30480">
    <property type="entry name" value="BETA-HEXOSAMINIDASE-RELATED"/>
    <property type="match status" value="1"/>
</dbReference>
<dbReference type="PANTHER" id="PTHR30480:SF16">
    <property type="entry name" value="GLYCOSIDE HYDROLASE FAMILY 3 DOMAIN PROTEIN"/>
    <property type="match status" value="1"/>
</dbReference>
<dbReference type="SUPFAM" id="SSF51445">
    <property type="entry name" value="(Trans)glycosidases"/>
    <property type="match status" value="1"/>
</dbReference>
<organism evidence="5 6">
    <name type="scientific">Paenibacillus chibensis</name>
    <dbReference type="NCBI Taxonomy" id="59846"/>
    <lineage>
        <taxon>Bacteria</taxon>
        <taxon>Bacillati</taxon>
        <taxon>Bacillota</taxon>
        <taxon>Bacilli</taxon>
        <taxon>Bacillales</taxon>
        <taxon>Paenibacillaceae</taxon>
        <taxon>Paenibacillus</taxon>
    </lineage>
</organism>
<dbReference type="RefSeq" id="WP_328278594.1">
    <property type="nucleotide sequence ID" value="NZ_JARTLD010000033.1"/>
</dbReference>
<evidence type="ECO:0000256" key="2">
    <source>
        <dbReference type="ARBA" id="ARBA00022801"/>
    </source>
</evidence>
<dbReference type="InterPro" id="IPR017853">
    <property type="entry name" value="GH"/>
</dbReference>
<dbReference type="Pfam" id="PF00933">
    <property type="entry name" value="Glyco_hydro_3"/>
    <property type="match status" value="1"/>
</dbReference>
<name>A0ABU6PTX8_9BACL</name>
<comment type="similarity">
    <text evidence="1">Belongs to the glycosyl hydrolase 3 family.</text>
</comment>
<dbReference type="InterPro" id="IPR050226">
    <property type="entry name" value="NagZ_Beta-hexosaminidase"/>
</dbReference>
<dbReference type="Gene3D" id="3.20.20.300">
    <property type="entry name" value="Glycoside hydrolase, family 3, N-terminal domain"/>
    <property type="match status" value="1"/>
</dbReference>
<feature type="domain" description="Glycoside hydrolase family 3 N-terminal" evidence="4">
    <location>
        <begin position="5"/>
        <end position="328"/>
    </location>
</feature>
<evidence type="ECO:0000259" key="4">
    <source>
        <dbReference type="Pfam" id="PF00933"/>
    </source>
</evidence>
<evidence type="ECO:0000313" key="6">
    <source>
        <dbReference type="Proteomes" id="UP001343257"/>
    </source>
</evidence>
<evidence type="ECO:0000256" key="1">
    <source>
        <dbReference type="ARBA" id="ARBA00005336"/>
    </source>
</evidence>
<dbReference type="InterPro" id="IPR036881">
    <property type="entry name" value="Glyco_hydro_3_C_sf"/>
</dbReference>
<comment type="caution">
    <text evidence="5">The sequence shown here is derived from an EMBL/GenBank/DDBJ whole genome shotgun (WGS) entry which is preliminary data.</text>
</comment>
<dbReference type="EC" id="3.2.1.-" evidence="5"/>
<dbReference type="Gene3D" id="3.40.50.1700">
    <property type="entry name" value="Glycoside hydrolase family 3 C-terminal domain"/>
    <property type="match status" value="1"/>
</dbReference>
<keyword evidence="2 5" id="KW-0378">Hydrolase</keyword>
<accession>A0ABU6PTX8</accession>
<dbReference type="InterPro" id="IPR001764">
    <property type="entry name" value="Glyco_hydro_3_N"/>
</dbReference>
<keyword evidence="6" id="KW-1185">Reference proteome</keyword>
<evidence type="ECO:0000256" key="3">
    <source>
        <dbReference type="ARBA" id="ARBA00023295"/>
    </source>
</evidence>
<gene>
    <name evidence="5" type="ORF">P9847_13585</name>
</gene>
<protein>
    <submittedName>
        <fullName evidence="5">Glycoside hydrolase family 3 protein</fullName>
        <ecNumber evidence="5">3.2.1.-</ecNumber>
    </submittedName>
</protein>
<keyword evidence="3 5" id="KW-0326">Glycosidase</keyword>
<dbReference type="GO" id="GO:0016798">
    <property type="term" value="F:hydrolase activity, acting on glycosyl bonds"/>
    <property type="evidence" value="ECO:0007669"/>
    <property type="project" value="UniProtKB-KW"/>
</dbReference>
<dbReference type="Proteomes" id="UP001343257">
    <property type="component" value="Unassembled WGS sequence"/>
</dbReference>
<sequence length="521" mass="55496">MKELTLREKVGQLIVAGFPGHDIDAETQRLIADYKIGNIILFAHNVKNREQVRNLCADLQDEITKQTGHPALISIDQEGGRVTRLPKDSVNVSGAMAIASTGRPENAYAAGRITAREMRELGINFNLAPVLDINNNKQNPVINVRSYGDTAEVVTEYGLQMMRGLQEGGVLAAIKHFPGHGDTAVDSHLGLPSIDKSLEALAELELKPFQAAIDSGAEALTSAHILFPAIEKTGVPATMSRTIITDLLKDKMGYQGLVISDCLEMNAIQKFYGTAEGAVGALKAGVHLLFISHSGQLVMDAVERIEQAVQSGELPIAIVDEAVEKVLQYKAKYGEVKDGGMTEAEHAVNRRAAEAISLESICHVSGTFEPIVPFAAGTIIIGSLPYRPDQASSLASAELSFPAEAGAALGTRHLVMDLNPDAEEQQRLLEAAEGCSNVVVGLYNACDNAGQLELANKLAAAGHRVTAVALGKPYDLELLEAGVCGLAAFEYTKLAIQSVIRILSGEAQPTGKLSLSLNHNS</sequence>
<reference evidence="5 6" key="1">
    <citation type="submission" date="2023-03" db="EMBL/GenBank/DDBJ databases">
        <title>Bacillus Genome Sequencing.</title>
        <authorList>
            <person name="Dunlap C."/>
        </authorList>
    </citation>
    <scope>NUCLEOTIDE SEQUENCE [LARGE SCALE GENOMIC DNA]</scope>
    <source>
        <strain evidence="5 6">NRS-52</strain>
    </source>
</reference>
<proteinExistence type="inferred from homology"/>